<dbReference type="PANTHER" id="PTHR33504:SF2">
    <property type="entry name" value="PROTEIN MFI"/>
    <property type="match status" value="1"/>
</dbReference>
<proteinExistence type="predicted"/>
<reference evidence="2" key="1">
    <citation type="journal article" date="2013" name="Nat. Biotechnol.">
        <title>Chinese hamster genome sequenced from sorted chromosomes.</title>
        <authorList>
            <person name="Brinkrolf K."/>
            <person name="Rupp O."/>
            <person name="Laux H."/>
            <person name="Kollin F."/>
            <person name="Ernst W."/>
            <person name="Linke B."/>
            <person name="Kofler R."/>
            <person name="Romand S."/>
            <person name="Hesse F."/>
            <person name="Budach W.E."/>
            <person name="Galosy S."/>
            <person name="Muller D."/>
            <person name="Noll T."/>
            <person name="Wienberg J."/>
            <person name="Jostock T."/>
            <person name="Leonard M."/>
            <person name="Grillari J."/>
            <person name="Tauch A."/>
            <person name="Goesmann A."/>
            <person name="Helk B."/>
            <person name="Mott J.E."/>
            <person name="Puhler A."/>
            <person name="Borth N."/>
        </authorList>
    </citation>
    <scope>NUCLEOTIDE SEQUENCE [LARGE SCALE GENOMIC DNA]</scope>
    <source>
        <strain evidence="2">17A/GY</strain>
    </source>
</reference>
<evidence type="ECO:0000313" key="2">
    <source>
        <dbReference type="Proteomes" id="UP000030759"/>
    </source>
</evidence>
<dbReference type="PANTHER" id="PTHR33504">
    <property type="entry name" value="NADH DEHYDROGENASE (UBIQUINONE) 1 BETA SUBCOMPLEX, 4"/>
    <property type="match status" value="1"/>
</dbReference>
<sequence length="100" mass="11427">MEPEDSESSVSLSRNSEIDHLKNTMLGESIQEFSEEERAAKVIQRAWKNFLNVAVFQHFKSLIDLRRQGEPRQIVKFINPKEAELLDAAAGIQVRFRLGG</sequence>
<organism evidence="1 2">
    <name type="scientific">Cricetulus griseus</name>
    <name type="common">Chinese hamster</name>
    <name type="synonym">Cricetulus barabensis griseus</name>
    <dbReference type="NCBI Taxonomy" id="10029"/>
    <lineage>
        <taxon>Eukaryota</taxon>
        <taxon>Metazoa</taxon>
        <taxon>Chordata</taxon>
        <taxon>Craniata</taxon>
        <taxon>Vertebrata</taxon>
        <taxon>Euteleostomi</taxon>
        <taxon>Mammalia</taxon>
        <taxon>Eutheria</taxon>
        <taxon>Euarchontoglires</taxon>
        <taxon>Glires</taxon>
        <taxon>Rodentia</taxon>
        <taxon>Myomorpha</taxon>
        <taxon>Muroidea</taxon>
        <taxon>Cricetidae</taxon>
        <taxon>Cricetinae</taxon>
        <taxon>Cricetulus</taxon>
    </lineage>
</organism>
<dbReference type="Proteomes" id="UP000030759">
    <property type="component" value="Unassembled WGS sequence"/>
</dbReference>
<evidence type="ECO:0000313" key="1">
    <source>
        <dbReference type="EMBL" id="ERE75876.1"/>
    </source>
</evidence>
<dbReference type="EMBL" id="KE675252">
    <property type="protein sequence ID" value="ERE75876.1"/>
    <property type="molecule type" value="Genomic_DNA"/>
</dbReference>
<name>A0A061I4F5_CRIGR</name>
<dbReference type="AlphaFoldDB" id="A0A061I4F5"/>
<accession>A0A061I4F5</accession>
<feature type="non-terminal residue" evidence="1">
    <location>
        <position position="100"/>
    </location>
</feature>
<gene>
    <name evidence="1" type="ORF">H671_4g12305</name>
</gene>
<protein>
    <submittedName>
        <fullName evidence="1">Uncharacterized protein</fullName>
    </submittedName>
</protein>